<dbReference type="SMART" id="SM00248">
    <property type="entry name" value="ANK"/>
    <property type="match status" value="7"/>
</dbReference>
<feature type="repeat" description="ANK" evidence="3">
    <location>
        <begin position="505"/>
        <end position="538"/>
    </location>
</feature>
<gene>
    <name evidence="5" type="ORF">PV07_12736</name>
</gene>
<sequence>MQVFTCLKRLKGSMEIDPTFEIPLLEEDPPCNNLPRSMLQNTGKPNGRKRAQTTGLSLPKYTAVMQRPLLIAKLAAIVNLEGSLSRKLIVWDNALKIEKDQISFVHLLSGDHLQQKRPEDRLNQFHLEAAETCLKYLTGARKAHAPFNATTKSGCAAEYKGLVGAQPFIEYAATFWPVHVRHAGPRSLPKLWPHIVQTLNDASCRELSFQVYQFCNHEEYIPEQSFLHILANYGLTAATEKALSLDTQATIQLDLNARDSKSRTPLWWAVKNQRVEMVKLLLAAQNVDFNAQDDEGMSPVMVAVAKGFTDVTKLFLEPEFSSRVSWALRDHQEFTCLYWAATSGFDDLVSLLLTQNEVVQTINGSGHSPLVTAARKGHAQIVKDLLFHGASPNATDTCDGRAALSWAAGNGHEDVVDNLLYGEEVDLAHADRKLKWTAFQWAAERENGAIARKILGVTSEKAGSGGCDPISALFLEVAKRGQGQALEILLEQFNSKADCRDGDTSGRTALSYAAERGHVNVVEKLLCSHSVGVNSGDVKGKTALMWAADQGRSGVVEVLLAWKELDVRAVDSDGRCAHDWASASNHVGIRRLIERLDQECSGI</sequence>
<dbReference type="InterPro" id="IPR036770">
    <property type="entry name" value="Ankyrin_rpt-contain_sf"/>
</dbReference>
<dbReference type="VEuPathDB" id="FungiDB:PV07_12736"/>
<feature type="region of interest" description="Disordered" evidence="4">
    <location>
        <begin position="27"/>
        <end position="54"/>
    </location>
</feature>
<dbReference type="PROSITE" id="PS50297">
    <property type="entry name" value="ANK_REP_REGION"/>
    <property type="match status" value="2"/>
</dbReference>
<dbReference type="SUPFAM" id="SSF48403">
    <property type="entry name" value="Ankyrin repeat"/>
    <property type="match status" value="1"/>
</dbReference>
<evidence type="ECO:0000313" key="6">
    <source>
        <dbReference type="Proteomes" id="UP000054466"/>
    </source>
</evidence>
<dbReference type="HOGENOM" id="CLU_452695_0_0_1"/>
<evidence type="ECO:0000256" key="2">
    <source>
        <dbReference type="ARBA" id="ARBA00023043"/>
    </source>
</evidence>
<dbReference type="EMBL" id="KN847142">
    <property type="protein sequence ID" value="KIW21841.1"/>
    <property type="molecule type" value="Genomic_DNA"/>
</dbReference>
<organism evidence="5 6">
    <name type="scientific">Cladophialophora immunda</name>
    <dbReference type="NCBI Taxonomy" id="569365"/>
    <lineage>
        <taxon>Eukaryota</taxon>
        <taxon>Fungi</taxon>
        <taxon>Dikarya</taxon>
        <taxon>Ascomycota</taxon>
        <taxon>Pezizomycotina</taxon>
        <taxon>Eurotiomycetes</taxon>
        <taxon>Chaetothyriomycetidae</taxon>
        <taxon>Chaetothyriales</taxon>
        <taxon>Herpotrichiellaceae</taxon>
        <taxon>Cladophialophora</taxon>
    </lineage>
</organism>
<evidence type="ECO:0000313" key="5">
    <source>
        <dbReference type="EMBL" id="KIW21841.1"/>
    </source>
</evidence>
<dbReference type="PANTHER" id="PTHR24198">
    <property type="entry name" value="ANKYRIN REPEAT AND PROTEIN KINASE DOMAIN-CONTAINING PROTEIN"/>
    <property type="match status" value="1"/>
</dbReference>
<evidence type="ECO:0000256" key="4">
    <source>
        <dbReference type="SAM" id="MobiDB-lite"/>
    </source>
</evidence>
<feature type="compositionally biased region" description="Polar residues" evidence="4">
    <location>
        <begin position="34"/>
        <end position="44"/>
    </location>
</feature>
<dbReference type="Gene3D" id="1.25.40.20">
    <property type="entry name" value="Ankyrin repeat-containing domain"/>
    <property type="match status" value="3"/>
</dbReference>
<keyword evidence="1" id="KW-0677">Repeat</keyword>
<dbReference type="STRING" id="569365.A0A0D1Z2E8"/>
<protein>
    <submittedName>
        <fullName evidence="5">Uncharacterized protein</fullName>
    </submittedName>
</protein>
<dbReference type="AlphaFoldDB" id="A0A0D1Z2E8"/>
<dbReference type="OrthoDB" id="163438at2759"/>
<feature type="repeat" description="ANK" evidence="3">
    <location>
        <begin position="365"/>
        <end position="397"/>
    </location>
</feature>
<dbReference type="GeneID" id="27351930"/>
<name>A0A0D1Z2E8_9EURO</name>
<evidence type="ECO:0000256" key="3">
    <source>
        <dbReference type="PROSITE-ProRule" id="PRU00023"/>
    </source>
</evidence>
<dbReference type="Pfam" id="PF12796">
    <property type="entry name" value="Ank_2"/>
    <property type="match status" value="3"/>
</dbReference>
<dbReference type="InterPro" id="IPR002110">
    <property type="entry name" value="Ankyrin_rpt"/>
</dbReference>
<dbReference type="PROSITE" id="PS50088">
    <property type="entry name" value="ANK_REPEAT"/>
    <property type="match status" value="2"/>
</dbReference>
<dbReference type="Proteomes" id="UP000054466">
    <property type="component" value="Unassembled WGS sequence"/>
</dbReference>
<evidence type="ECO:0000256" key="1">
    <source>
        <dbReference type="ARBA" id="ARBA00022737"/>
    </source>
</evidence>
<keyword evidence="2 3" id="KW-0040">ANK repeat</keyword>
<dbReference type="PANTHER" id="PTHR24198:SF165">
    <property type="entry name" value="ANKYRIN REPEAT-CONTAINING PROTEIN-RELATED"/>
    <property type="match status" value="1"/>
</dbReference>
<dbReference type="RefSeq" id="XP_016242057.1">
    <property type="nucleotide sequence ID" value="XM_016400298.1"/>
</dbReference>
<proteinExistence type="predicted"/>
<keyword evidence="6" id="KW-1185">Reference proteome</keyword>
<accession>A0A0D1Z2E8</accession>
<reference evidence="5 6" key="1">
    <citation type="submission" date="2015-01" db="EMBL/GenBank/DDBJ databases">
        <title>The Genome Sequence of Cladophialophora immunda CBS83496.</title>
        <authorList>
            <consortium name="The Broad Institute Genomics Platform"/>
            <person name="Cuomo C."/>
            <person name="de Hoog S."/>
            <person name="Gorbushina A."/>
            <person name="Stielow B."/>
            <person name="Teixiera M."/>
            <person name="Abouelleil A."/>
            <person name="Chapman S.B."/>
            <person name="Priest M."/>
            <person name="Young S.K."/>
            <person name="Wortman J."/>
            <person name="Nusbaum C."/>
            <person name="Birren B."/>
        </authorList>
    </citation>
    <scope>NUCLEOTIDE SEQUENCE [LARGE SCALE GENOMIC DNA]</scope>
    <source>
        <strain evidence="5 6">CBS 83496</strain>
    </source>
</reference>